<feature type="compositionally biased region" description="Basic and acidic residues" evidence="1">
    <location>
        <begin position="1037"/>
        <end position="1058"/>
    </location>
</feature>
<feature type="region of interest" description="Disordered" evidence="1">
    <location>
        <begin position="1029"/>
        <end position="1093"/>
    </location>
</feature>
<evidence type="ECO:0000313" key="4">
    <source>
        <dbReference type="EMBL" id="CAD7705217.1"/>
    </source>
</evidence>
<dbReference type="GO" id="GO:0045053">
    <property type="term" value="P:protein retention in Golgi apparatus"/>
    <property type="evidence" value="ECO:0007669"/>
    <property type="project" value="TreeGrafter"/>
</dbReference>
<dbReference type="InterPro" id="IPR009543">
    <property type="entry name" value="VPS13_VAB"/>
</dbReference>
<proteinExistence type="predicted"/>
<accession>A0A8S1JFK1</accession>
<dbReference type="Pfam" id="PF25037">
    <property type="entry name" value="VPS13_C"/>
    <property type="match status" value="1"/>
</dbReference>
<dbReference type="InterPro" id="IPR056748">
    <property type="entry name" value="VPS13-like_C"/>
</dbReference>
<feature type="region of interest" description="Disordered" evidence="1">
    <location>
        <begin position="1141"/>
        <end position="1235"/>
    </location>
</feature>
<protein>
    <submittedName>
        <fullName evidence="4">Uncharacterized protein</fullName>
    </submittedName>
</protein>
<organism evidence="4 5">
    <name type="scientific">Ostreobium quekettii</name>
    <dbReference type="NCBI Taxonomy" id="121088"/>
    <lineage>
        <taxon>Eukaryota</taxon>
        <taxon>Viridiplantae</taxon>
        <taxon>Chlorophyta</taxon>
        <taxon>core chlorophytes</taxon>
        <taxon>Ulvophyceae</taxon>
        <taxon>TCBD clade</taxon>
        <taxon>Bryopsidales</taxon>
        <taxon>Ostreobineae</taxon>
        <taxon>Ostreobiaceae</taxon>
        <taxon>Ostreobium</taxon>
    </lineage>
</organism>
<evidence type="ECO:0000313" key="5">
    <source>
        <dbReference type="Proteomes" id="UP000708148"/>
    </source>
</evidence>
<sequence>MFESWVSDLLASSLGHFIDVQRDQLRISLWHGVVIENARLRTDAFDYLQFPFKVNYGCIGRLQLQVPWRALRSSPIVVELSDVTLSCTPWDEHEGEEIVKVLSFSALFVYWIPTAPKDPMAAMQTEFKDADYLMKPVDLCFWVYLHPCGPSDPARLQFQVHGDVRDVHLQMSSAQLIGLAHLSEDFAIWSRRCQFGKFRPQGWRTALQVQTCKEATTTSAPVGWRSIWQYATKSVMQELRILQPGSLLSNPKLWQQWHRQYDSLYRRHVEALQTGASSGHNYAAELADLETDLPVAAIMLFRSLAERRMEHRSEGMLLALPFMVGSIEALLRDDHFPIARSRTLVSVGFANCESKLELEGKKIIDSHLGLASGKFPAMYIAYDSADDGKGKMRVRVDPLKLVYRPRCIGRLLGIARKFPKGTWHGHMLSCISSLKSRRAQILAKAQLMSYIPPLVGLEVELHDFLLCFPSQDVLDEPPLLSCHFDFLGIVSNPTTDVANTQRILRRIQAAAPMEATDEKSEAHHLLQVMLGDLESSVVYRRSEVQLKGLQVFLSHQEQGSSSVRFDTLISKLSMNADLELSRVPQAASSPAFRMSCRCTDVGITFTGMHIAVLENVVQALAADAQIADRLHGQEGEQVSWSDVVSGGQGTKVFNTGEQGLKKCAAKAQDGKKLGTELGEGEDCSLESRPGNTIGFELSVTTSKLKIAYNDAEVDVGYFCLGGTQELSCKGMAKNSTLSIAVSKEITTVSCSFSDLTVHDTSKYGGKVPRPKGDVCRMAKGLSVHDFTLSHKAKVNGDFHVTGGQEMAIVLSLPGSHAGMMLQLPFFECELAFLTRILKGVKAAGCVEVGHVALRDAKLFATVEPQSYLLSPVVEIPSMGVVSKGGITSQRPWPYNCGQVLDQVVYNVSLGDIGISFDNHQVEVAMSAFAEVLERAALYFPESEYASEPCCEMHRNNPVAEDTVMDSTQQEELTIVEAPHQQVDVFVDIASVHVSLDCSREDDLETHLHWAGAQMRYRWAYSRELLCSRGTSEAPSQDSDHSDCGEARSMEQEASHGFHSELTAGGGLDKGDGPKMPATGVSKPCSQPGKDGIQEHPVGVACLNVTRDGSLSWDCLTVSIGTKIERVAHHVGCDGRLAIHTASAEQGMPPGTLDRINTPAGSDSNGGTGPSPRSAETTDSILPSGRRSLDFHSMDEELESGRGSRASSIDSDRSFSTYPVRSDWADPGCSSGGEEEDYQYQSTVKGALLLTLSTTTAGGCLRTRSSHLIAHPGLQECPASGTVPSTKTTIELDDGLKVQLNTSGWMPLIHSIEDGFAIAGKYPMLRTGLGSTSSGPSASQHPLGVVHCSVPNLELHLCDFGFRSDIEVQNKATEAGQKPCLLAACSRMEMAASPSSVSGSLAHFVLSTGWTAGCPHTSSEDWVVTKNNGGLLKVEKLRVQASPPAGVSSSTKNSLGFNWPLLNIVVSLDVLGVSGSYQRLGAFQHFVQSIRQEYAQLPDMPDISDMGSPQDDRSTLSTRSSLFPFFQGQAPSQREWSEWPCAPESVVVTLGSARFLFIDDRTQTILPYLESAIEGLEFEAKREQNSELVAWSFQLAPHVNLYNRHKMGWEPLCEDWAVRVDGQTHMRHDGGRHAPRPQLCTVLRCTADQTLEMTVSPGMLECMGVLHDAIRTAITSWPAAGDMPCCDHSSSPHLGSLFTTHWLDNKTGCKLDFWTSRQGLGVQMPQKVQEVWRVDAEEIVPLRAVAVGDMQTISMGGKPPSRPMSLTEMSFALPAASSVPIQAPDSTDPPLDQNTGSGSRCDERGETVPWFAQDFEQETDQVAEISGVKEQEYDDLQDATSQREVSPSPECAIDDEPVSSGFPRESGVDILDCQFNSLANFSRHRRMHLYFQLDGQVCACGPCALDRVGTTKHLISLDRAIGDPEMHLHSGIAASPTMVEAEIVCEVLQKKVGGFNVQLRSNVGLLNDTAWRLEVGCWHARSTEPQSVRGLAPGEEAWLPVKTAVAGWICIRPCPESTDPWALQCAWSQPVVLQELYGMLRDGRNGLGVFSHLRCDPTAGGVKPVWLFLGAKRSREGSLSQLHILPPVVVRNYLPVPTDVSLLVAPQSTPGPKSRVEPRSHMDANTVLGNDVCCIRFRPEGFSQCDVDSIPPINDHSEFGHTEQAGLLSGSFEDVSGEDVTMQVSAEGHSGVPVRIRHYVHGFTGSHVFELCCAFWVYNCAGIPIALRESRGKEPVVEEEAVRLPEDRVPKRWIPPFIGKADARQASAAAGAPGSTASVPISGKYPASTSSSSQQPLSQMSSSTDLVGLGSAVRAGEATDFKIRTGWVGPSQQSTSDRQSVRKRGSFAGTRWPWIEGANTPRHGRLRLQLRSSMAQAPQGGDYWSGPVSLDALGGAAVVQVPCPIQGSASKPAFPAAAYFFSVTAVPIPQAGGAWALHIMPRYVLHNTLNVNLRYRQQGIPIERELPSGARRNMHWPDASRPLRLNFRVQEAGWLWSGGILLDSPGDMFVKIRHRHREETILVGVDVSTSRSGVLTATLSRQEGFAPYRLDNFTSEKLHIRQESWRDQEDILRPYSSVPFAWDEPAAPHRVVLELAGRQYVGTFNLDEVGYVACTRLPPSRNSTWSDSQRRIRVIIDAEGPTRVMAVIDEEFHPRAALADNPSRTEHLDWKGWSSPSLATIGRKSSSQPSYSLEVTVHLYAVGLSLVSSTRELLYAWVGEPQLRFTVSKIRYTFECSVNRFQLDNCMGQAVYPVMARGPLSRNIVGGWQGSDTSRLGLSRANALGVRTSIWRRRPGGVVCVEQLHVHVAPFALEFEEQHIWELVSFFENHVERFGEDWGHMGGRPGGHEPDVIALDGGVWEQATPKSKVYFEHLHVSRLEMTVSFCPTTSRLSTQDGLGGSSGAAGVLLQRFIALADVEGARIRLTALDLKHPLLSQHAFKSLVGRHYTKALLQEVYKVVGSADILGDPTRLIHHLGLGVWSLVANPAAALVEAPHRGPLGVAVGLGSGVRSLLANTIFGFSNATAKMSLAAWKGLVVLGLEDESRLRMVHRGRWREVVPGEEVDSGLPGALLGGLAGVLRESIQGAQAGGPLFVVGFLRGAVRGAIYALVRPLAATLEMSSRIADSVRLFVSGYPAPFHQIRIPRSIDPAAALQPYDHLEAVGNMLASDPQVRKHNGVLLGCVNLSGRNAFAVITHRHLLTISLTETHTLQYIPEVKLALPLDDVEYVKLMPKEVRFLALAPGFREVNRFNRPQLARSPQYPYVTGALECDEGRAAYRLGSLLLYARRHTARHLRPLGHGFLVDNRPAYRRPGTA</sequence>
<evidence type="ECO:0000259" key="3">
    <source>
        <dbReference type="Pfam" id="PF25037"/>
    </source>
</evidence>
<feature type="domain" description="Intermembrane lipid transfer protein VPS13-like C-terminal" evidence="3">
    <location>
        <begin position="3141"/>
        <end position="3234"/>
    </location>
</feature>
<dbReference type="PANTHER" id="PTHR16166">
    <property type="entry name" value="VACUOLAR PROTEIN SORTING-ASSOCIATED PROTEIN VPS13"/>
    <property type="match status" value="1"/>
</dbReference>
<evidence type="ECO:0000259" key="2">
    <source>
        <dbReference type="Pfam" id="PF25036"/>
    </source>
</evidence>
<reference evidence="4" key="1">
    <citation type="submission" date="2020-12" db="EMBL/GenBank/DDBJ databases">
        <authorList>
            <person name="Iha C."/>
        </authorList>
    </citation>
    <scope>NUCLEOTIDE SEQUENCE</scope>
</reference>
<dbReference type="GO" id="GO:0006623">
    <property type="term" value="P:protein targeting to vacuole"/>
    <property type="evidence" value="ECO:0007669"/>
    <property type="project" value="TreeGrafter"/>
</dbReference>
<feature type="region of interest" description="Disordered" evidence="1">
    <location>
        <begin position="1830"/>
        <end position="1858"/>
    </location>
</feature>
<feature type="compositionally biased region" description="Polar residues" evidence="1">
    <location>
        <begin position="1204"/>
        <end position="1218"/>
    </location>
</feature>
<dbReference type="Pfam" id="PF25036">
    <property type="entry name" value="VPS13_VAB"/>
    <property type="match status" value="2"/>
</dbReference>
<dbReference type="Proteomes" id="UP000708148">
    <property type="component" value="Unassembled WGS sequence"/>
</dbReference>
<feature type="domain" description="Vacuolar protein sorting-associated protein 13 VPS13 adaptor binding" evidence="2">
    <location>
        <begin position="1938"/>
        <end position="2230"/>
    </location>
</feature>
<feature type="compositionally biased region" description="Low complexity" evidence="1">
    <location>
        <begin position="2264"/>
        <end position="2277"/>
    </location>
</feature>
<feature type="compositionally biased region" description="Low complexity" evidence="1">
    <location>
        <begin position="2287"/>
        <end position="2301"/>
    </location>
</feature>
<gene>
    <name evidence="4" type="ORF">OSTQU699_LOCUS10572</name>
</gene>
<keyword evidence="5" id="KW-1185">Reference proteome</keyword>
<comment type="caution">
    <text evidence="4">The sequence shown here is derived from an EMBL/GenBank/DDBJ whole genome shotgun (WGS) entry which is preliminary data.</text>
</comment>
<evidence type="ECO:0000256" key="1">
    <source>
        <dbReference type="SAM" id="MobiDB-lite"/>
    </source>
</evidence>
<dbReference type="EMBL" id="CAJHUC010003054">
    <property type="protein sequence ID" value="CAD7705217.1"/>
    <property type="molecule type" value="Genomic_DNA"/>
</dbReference>
<dbReference type="OrthoDB" id="515989at2759"/>
<feature type="domain" description="Vacuolar protein sorting-associated protein 13 VPS13 adaptor binding" evidence="2">
    <location>
        <begin position="2363"/>
        <end position="2586"/>
    </location>
</feature>
<name>A0A8S1JFK1_9CHLO</name>
<feature type="region of interest" description="Disordered" evidence="1">
    <location>
        <begin position="2264"/>
        <end position="2301"/>
    </location>
</feature>
<feature type="compositionally biased region" description="Basic and acidic residues" evidence="1">
    <location>
        <begin position="1186"/>
        <end position="1201"/>
    </location>
</feature>
<dbReference type="InterPro" id="IPR026847">
    <property type="entry name" value="VPS13"/>
</dbReference>
<feature type="region of interest" description="Disordered" evidence="1">
    <location>
        <begin position="1778"/>
        <end position="1801"/>
    </location>
</feature>
<dbReference type="PANTHER" id="PTHR16166:SF143">
    <property type="entry name" value="PROTEIN SORTING-ASSOCIATED PROTEIN, PUTATIVE (DUF1162)-RELATED"/>
    <property type="match status" value="1"/>
</dbReference>